<keyword evidence="2" id="KW-1133">Transmembrane helix</keyword>
<dbReference type="InterPro" id="IPR045584">
    <property type="entry name" value="Pilin-like"/>
</dbReference>
<keyword evidence="2" id="KW-0812">Transmembrane</keyword>
<keyword evidence="6" id="KW-1185">Reference proteome</keyword>
<keyword evidence="1" id="KW-1003">Cell membrane</keyword>
<dbReference type="Gene3D" id="3.30.1300.30">
    <property type="entry name" value="GSPII I/J protein-like"/>
    <property type="match status" value="1"/>
</dbReference>
<reference evidence="6" key="1">
    <citation type="journal article" date="2019" name="Int. J. Syst. Evol. Microbiol.">
        <title>The Global Catalogue of Microorganisms (GCM) 10K type strain sequencing project: providing services to taxonomists for standard genome sequencing and annotation.</title>
        <authorList>
            <consortium name="The Broad Institute Genomics Platform"/>
            <consortium name="The Broad Institute Genome Sequencing Center for Infectious Disease"/>
            <person name="Wu L."/>
            <person name="Ma J."/>
        </authorList>
    </citation>
    <scope>NUCLEOTIDE SEQUENCE [LARGE SCALE GENOMIC DNA]</scope>
    <source>
        <strain evidence="6">NBRC 105857</strain>
    </source>
</reference>
<keyword evidence="1" id="KW-0997">Cell inner membrane</keyword>
<dbReference type="InterPro" id="IPR005628">
    <property type="entry name" value="GspK"/>
</dbReference>
<dbReference type="Pfam" id="PF21687">
    <property type="entry name" value="T2SSK_1st"/>
    <property type="match status" value="1"/>
</dbReference>
<evidence type="ECO:0000256" key="1">
    <source>
        <dbReference type="PIRNR" id="PIRNR002786"/>
    </source>
</evidence>
<feature type="transmembrane region" description="Helical" evidence="2">
    <location>
        <begin position="7"/>
        <end position="30"/>
    </location>
</feature>
<protein>
    <recommendedName>
        <fullName evidence="1">Type II secretion system protein K</fullName>
    </recommendedName>
</protein>
<accession>A0ABQ5YPW4</accession>
<keyword evidence="1" id="KW-0813">Transport</keyword>
<evidence type="ECO:0000259" key="3">
    <source>
        <dbReference type="Pfam" id="PF03934"/>
    </source>
</evidence>
<proteinExistence type="inferred from homology"/>
<feature type="domain" description="T2SS protein K first SAM-like" evidence="4">
    <location>
        <begin position="115"/>
        <end position="212"/>
    </location>
</feature>
<dbReference type="PIRSF" id="PIRSF002786">
    <property type="entry name" value="XcpX"/>
    <property type="match status" value="1"/>
</dbReference>
<comment type="caution">
    <text evidence="5">The sequence shown here is derived from an EMBL/GenBank/DDBJ whole genome shotgun (WGS) entry which is preliminary data.</text>
</comment>
<evidence type="ECO:0000256" key="2">
    <source>
        <dbReference type="SAM" id="Phobius"/>
    </source>
</evidence>
<comment type="subcellular location">
    <subcellularLocation>
        <location evidence="1">Cell inner membrane</location>
    </subcellularLocation>
</comment>
<sequence>MKQRGAAVIMALFIVVLCTLAISPLIWNLFATAKTVSVSAARDQTLEVTQSAVDWARVILREDARVSATDNLTEPWAVPLAESRLSEGLMRPNESSSNLTDKEAVVTGRIEDAQGRFNLRNLGLDNSNRAVWLLAFAKLCDLLGVSGAQQKALVDTLGAMYPPAPASPPDKQVSQNQVRLLPAKRWQEFDNNDGVDENTWSQLRPYVVILPDITPLNANTASAELLYACIEKLGFPDAQQVVARRERVPFKDLSDLRAALNPDIEIQSSMLGVKSDYFLVEGSARIDEALVRTQALLERKNQRVYVMWRQ</sequence>
<dbReference type="RefSeq" id="WP_284279609.1">
    <property type="nucleotide sequence ID" value="NZ_BSOJ01000006.1"/>
</dbReference>
<dbReference type="PANTHER" id="PTHR38831">
    <property type="entry name" value="TYPE II SECRETION SYSTEM PROTEIN K"/>
    <property type="match status" value="1"/>
</dbReference>
<comment type="similarity">
    <text evidence="1">Belongs to the GSP K family.</text>
</comment>
<dbReference type="SUPFAM" id="SSF54523">
    <property type="entry name" value="Pili subunits"/>
    <property type="match status" value="1"/>
</dbReference>
<gene>
    <name evidence="5" type="ORF">GCM10007875_03590</name>
</gene>
<evidence type="ECO:0000313" key="6">
    <source>
        <dbReference type="Proteomes" id="UP001156664"/>
    </source>
</evidence>
<keyword evidence="1 2" id="KW-0472">Membrane</keyword>
<name>A0ABQ5YPW4_9BURK</name>
<dbReference type="InterPro" id="IPR049031">
    <property type="entry name" value="T2SSK_SAM-like_1st"/>
</dbReference>
<evidence type="ECO:0000313" key="5">
    <source>
        <dbReference type="EMBL" id="GLR25271.1"/>
    </source>
</evidence>
<dbReference type="NCBIfam" id="NF037980">
    <property type="entry name" value="T2SS_GspK"/>
    <property type="match status" value="1"/>
</dbReference>
<dbReference type="InterPro" id="IPR049179">
    <property type="entry name" value="T2SSK_SAM-like_2nd"/>
</dbReference>
<dbReference type="EMBL" id="BSOJ01000006">
    <property type="protein sequence ID" value="GLR25271.1"/>
    <property type="molecule type" value="Genomic_DNA"/>
</dbReference>
<evidence type="ECO:0000259" key="4">
    <source>
        <dbReference type="Pfam" id="PF21687"/>
    </source>
</evidence>
<feature type="domain" description="T2SS protein K second SAM-like" evidence="3">
    <location>
        <begin position="216"/>
        <end position="271"/>
    </location>
</feature>
<organism evidence="5 6">
    <name type="scientific">Limnobacter litoralis</name>
    <dbReference type="NCBI Taxonomy" id="481366"/>
    <lineage>
        <taxon>Bacteria</taxon>
        <taxon>Pseudomonadati</taxon>
        <taxon>Pseudomonadota</taxon>
        <taxon>Betaproteobacteria</taxon>
        <taxon>Burkholderiales</taxon>
        <taxon>Burkholderiaceae</taxon>
        <taxon>Limnobacter</taxon>
    </lineage>
</organism>
<dbReference type="PANTHER" id="PTHR38831:SF1">
    <property type="entry name" value="TYPE II SECRETION SYSTEM PROTEIN K-RELATED"/>
    <property type="match status" value="1"/>
</dbReference>
<dbReference type="Proteomes" id="UP001156664">
    <property type="component" value="Unassembled WGS sequence"/>
</dbReference>
<dbReference type="Pfam" id="PF03934">
    <property type="entry name" value="T2SSK"/>
    <property type="match status" value="1"/>
</dbReference>